<reference evidence="2 3" key="1">
    <citation type="journal article" date="2019" name="Antonie Van Leeuwenhoek">
        <title>Description of 'Ca. Methylobacter oryzae' KRF1, a novel species from the environmentally important Methylobacter clade 2.</title>
        <authorList>
            <person name="Khatri K."/>
            <person name="Mohite J.A."/>
            <person name="Pandit P.S."/>
            <person name="Bahulikar R."/>
            <person name="Rahalkar M.C."/>
        </authorList>
    </citation>
    <scope>NUCLEOTIDE SEQUENCE [LARGE SCALE GENOMIC DNA]</scope>
    <source>
        <strain evidence="2 3">KRF1</strain>
    </source>
</reference>
<gene>
    <name evidence="2" type="ORF">EKO24_016165</name>
</gene>
<keyword evidence="3" id="KW-1185">Reference proteome</keyword>
<protein>
    <submittedName>
        <fullName evidence="2">Uncharacterized protein</fullName>
    </submittedName>
</protein>
<proteinExistence type="predicted"/>
<dbReference type="RefSeq" id="WP_127028195.1">
    <property type="nucleotide sequence ID" value="NZ_RYFG02000110.1"/>
</dbReference>
<feature type="coiled-coil region" evidence="1">
    <location>
        <begin position="20"/>
        <end position="47"/>
    </location>
</feature>
<evidence type="ECO:0000313" key="3">
    <source>
        <dbReference type="Proteomes" id="UP000733744"/>
    </source>
</evidence>
<dbReference type="Proteomes" id="UP000733744">
    <property type="component" value="Unassembled WGS sequence"/>
</dbReference>
<keyword evidence="1" id="KW-0175">Coiled coil</keyword>
<comment type="caution">
    <text evidence="2">The sequence shown here is derived from an EMBL/GenBank/DDBJ whole genome shotgun (WGS) entry which is preliminary data.</text>
</comment>
<evidence type="ECO:0000256" key="1">
    <source>
        <dbReference type="SAM" id="Coils"/>
    </source>
</evidence>
<name>A0ABY3C7J4_9GAMM</name>
<accession>A0ABY3C7J4</accession>
<sequence>MSTITIDNVEYDTDNLSDQARQQLQMLQVTEQEINRLNAQLAITQTARIAYANALKVALPVSTEGLVIGS</sequence>
<evidence type="ECO:0000313" key="2">
    <source>
        <dbReference type="EMBL" id="TRW92018.1"/>
    </source>
</evidence>
<organism evidence="2 3">
    <name type="scientific">Candidatus Methylobacter oryzae</name>
    <dbReference type="NCBI Taxonomy" id="2497749"/>
    <lineage>
        <taxon>Bacteria</taxon>
        <taxon>Pseudomonadati</taxon>
        <taxon>Pseudomonadota</taxon>
        <taxon>Gammaproteobacteria</taxon>
        <taxon>Methylococcales</taxon>
        <taxon>Methylococcaceae</taxon>
        <taxon>Methylobacter</taxon>
    </lineage>
</organism>
<dbReference type="EMBL" id="RYFG02000110">
    <property type="protein sequence ID" value="TRW92018.1"/>
    <property type="molecule type" value="Genomic_DNA"/>
</dbReference>